<evidence type="ECO:0000313" key="2">
    <source>
        <dbReference type="EMBL" id="KAK9915333.1"/>
    </source>
</evidence>
<dbReference type="Proteomes" id="UP001491310">
    <property type="component" value="Unassembled WGS sequence"/>
</dbReference>
<keyword evidence="1" id="KW-0732">Signal</keyword>
<organism evidence="2 3">
    <name type="scientific">Coccomyxa subellipsoidea</name>
    <dbReference type="NCBI Taxonomy" id="248742"/>
    <lineage>
        <taxon>Eukaryota</taxon>
        <taxon>Viridiplantae</taxon>
        <taxon>Chlorophyta</taxon>
        <taxon>core chlorophytes</taxon>
        <taxon>Trebouxiophyceae</taxon>
        <taxon>Trebouxiophyceae incertae sedis</taxon>
        <taxon>Coccomyxaceae</taxon>
        <taxon>Coccomyxa</taxon>
    </lineage>
</organism>
<name>A0ABR2YU86_9CHLO</name>
<accession>A0ABR2YU86</accession>
<keyword evidence="3" id="KW-1185">Reference proteome</keyword>
<reference evidence="2 3" key="1">
    <citation type="journal article" date="2024" name="Nat. Commun.">
        <title>Phylogenomics reveals the evolutionary origins of lichenization in chlorophyte algae.</title>
        <authorList>
            <person name="Puginier C."/>
            <person name="Libourel C."/>
            <person name="Otte J."/>
            <person name="Skaloud P."/>
            <person name="Haon M."/>
            <person name="Grisel S."/>
            <person name="Petersen M."/>
            <person name="Berrin J.G."/>
            <person name="Delaux P.M."/>
            <person name="Dal Grande F."/>
            <person name="Keller J."/>
        </authorList>
    </citation>
    <scope>NUCLEOTIDE SEQUENCE [LARGE SCALE GENOMIC DNA]</scope>
    <source>
        <strain evidence="2 3">SAG 216-7</strain>
    </source>
</reference>
<evidence type="ECO:0008006" key="4">
    <source>
        <dbReference type="Google" id="ProtNLM"/>
    </source>
</evidence>
<protein>
    <recommendedName>
        <fullName evidence="4">Chitin-binding type-1 domain-containing protein</fullName>
    </recommendedName>
</protein>
<evidence type="ECO:0000313" key="3">
    <source>
        <dbReference type="Proteomes" id="UP001491310"/>
    </source>
</evidence>
<evidence type="ECO:0000256" key="1">
    <source>
        <dbReference type="SAM" id="SignalP"/>
    </source>
</evidence>
<dbReference type="EMBL" id="JALJOT010000005">
    <property type="protein sequence ID" value="KAK9915333.1"/>
    <property type="molecule type" value="Genomic_DNA"/>
</dbReference>
<comment type="caution">
    <text evidence="2">The sequence shown here is derived from an EMBL/GenBank/DDBJ whole genome shotgun (WGS) entry which is preliminary data.</text>
</comment>
<proteinExistence type="predicted"/>
<gene>
    <name evidence="2" type="ORF">WJX75_007783</name>
</gene>
<feature type="signal peptide" evidence="1">
    <location>
        <begin position="1"/>
        <end position="23"/>
    </location>
</feature>
<feature type="chain" id="PRO_5046027477" description="Chitin-binding type-1 domain-containing protein" evidence="1">
    <location>
        <begin position="24"/>
        <end position="86"/>
    </location>
</feature>
<sequence>MGKYTKIAAFALVLVTLFAMANATRVLLDAYDDCYNGWAVWKAGGCRGAYTCNGYAYECSGRYWDGRRWWGVGERGGFCAGPGCPG</sequence>